<organism evidence="2 3">
    <name type="scientific">Lacticaseibacillus mingshuiensis</name>
    <dbReference type="NCBI Taxonomy" id="2799574"/>
    <lineage>
        <taxon>Bacteria</taxon>
        <taxon>Bacillati</taxon>
        <taxon>Bacillota</taxon>
        <taxon>Bacilli</taxon>
        <taxon>Lactobacillales</taxon>
        <taxon>Lactobacillaceae</taxon>
        <taxon>Lacticaseibacillus</taxon>
    </lineage>
</organism>
<dbReference type="EMBL" id="JBHTOC010000012">
    <property type="protein sequence ID" value="MFD1430400.1"/>
    <property type="molecule type" value="Genomic_DNA"/>
</dbReference>
<keyword evidence="2" id="KW-0012">Acyltransferase</keyword>
<evidence type="ECO:0000313" key="2">
    <source>
        <dbReference type="EMBL" id="MFD1430400.1"/>
    </source>
</evidence>
<keyword evidence="3" id="KW-1185">Reference proteome</keyword>
<dbReference type="SMART" id="SM00563">
    <property type="entry name" value="PlsC"/>
    <property type="match status" value="1"/>
</dbReference>
<proteinExistence type="predicted"/>
<dbReference type="Pfam" id="PF01553">
    <property type="entry name" value="Acyltransferase"/>
    <property type="match status" value="1"/>
</dbReference>
<feature type="domain" description="Phospholipid/glycerol acyltransferase" evidence="1">
    <location>
        <begin position="95"/>
        <end position="212"/>
    </location>
</feature>
<keyword evidence="2" id="KW-0808">Transferase</keyword>
<dbReference type="RefSeq" id="WP_203626707.1">
    <property type="nucleotide sequence ID" value="NZ_BOLQ01000007.1"/>
</dbReference>
<dbReference type="InterPro" id="IPR002123">
    <property type="entry name" value="Plipid/glycerol_acylTrfase"/>
</dbReference>
<sequence>MSKVLDRGLRDPVIANIRAAIQAKTFNVKVEVNDPGLDAAEEAALLAAFWQRYPTAKYRLNNWVARTLVHTATRVQFAGMTVSGKENLARVSGGAIVTSNHFNPHENMAVRKGLGLPRLFIVSQATNLKMPGLLGYIMNYADILPLGSDVTYLGRTFPARLNQVLAAGHKVLIYPEQEMWYNYIKPRPPKRGAYFYAAQAHVPVISLFVSTHVLAKKEAADFYQIGYAAHILPPIFPDKRLSVRENSQQMMATDFKQKQAAFEAAYQRPYDAPFTAADIAGWIPGGDKQ</sequence>
<name>A0ABW4CL86_9LACO</name>
<dbReference type="Proteomes" id="UP001597196">
    <property type="component" value="Unassembled WGS sequence"/>
</dbReference>
<accession>A0ABW4CL86</accession>
<evidence type="ECO:0000259" key="1">
    <source>
        <dbReference type="SMART" id="SM00563"/>
    </source>
</evidence>
<dbReference type="SUPFAM" id="SSF69593">
    <property type="entry name" value="Glycerol-3-phosphate (1)-acyltransferase"/>
    <property type="match status" value="1"/>
</dbReference>
<reference evidence="3" key="1">
    <citation type="journal article" date="2019" name="Int. J. Syst. Evol. Microbiol.">
        <title>The Global Catalogue of Microorganisms (GCM) 10K type strain sequencing project: providing services to taxonomists for standard genome sequencing and annotation.</title>
        <authorList>
            <consortium name="The Broad Institute Genomics Platform"/>
            <consortium name="The Broad Institute Genome Sequencing Center for Infectious Disease"/>
            <person name="Wu L."/>
            <person name="Ma J."/>
        </authorList>
    </citation>
    <scope>NUCLEOTIDE SEQUENCE [LARGE SCALE GENOMIC DNA]</scope>
    <source>
        <strain evidence="3">CCM 8980</strain>
    </source>
</reference>
<protein>
    <submittedName>
        <fullName evidence="2">1-acyl-sn-glycerol-3-phosphate acyltransferase</fullName>
    </submittedName>
</protein>
<evidence type="ECO:0000313" key="3">
    <source>
        <dbReference type="Proteomes" id="UP001597196"/>
    </source>
</evidence>
<dbReference type="GO" id="GO:0016746">
    <property type="term" value="F:acyltransferase activity"/>
    <property type="evidence" value="ECO:0007669"/>
    <property type="project" value="UniProtKB-KW"/>
</dbReference>
<comment type="caution">
    <text evidence="2">The sequence shown here is derived from an EMBL/GenBank/DDBJ whole genome shotgun (WGS) entry which is preliminary data.</text>
</comment>
<gene>
    <name evidence="2" type="ORF">ACFQ4P_09075</name>
</gene>